<dbReference type="Gene3D" id="1.10.340.70">
    <property type="match status" value="1"/>
</dbReference>
<dbReference type="InterPro" id="IPR000477">
    <property type="entry name" value="RT_dom"/>
</dbReference>
<proteinExistence type="predicted"/>
<accession>A0A164KYX0</accession>
<dbReference type="STRING" id="35525.A0A164KYX0"/>
<name>A0A164KYX0_9CRUS</name>
<dbReference type="Gene3D" id="3.30.70.270">
    <property type="match status" value="2"/>
</dbReference>
<dbReference type="EMBL" id="LRGB01003234">
    <property type="protein sequence ID" value="KZS03652.1"/>
    <property type="molecule type" value="Genomic_DNA"/>
</dbReference>
<dbReference type="GO" id="GO:0003676">
    <property type="term" value="F:nucleic acid binding"/>
    <property type="evidence" value="ECO:0007669"/>
    <property type="project" value="InterPro"/>
</dbReference>
<dbReference type="InterPro" id="IPR041588">
    <property type="entry name" value="Integrase_H2C2"/>
</dbReference>
<protein>
    <recommendedName>
        <fullName evidence="1">RNA-directed DNA polymerase</fullName>
        <ecNumber evidence="1">2.7.7.49</ecNumber>
    </recommendedName>
</protein>
<gene>
    <name evidence="4" type="ORF">APZ42_033573</name>
</gene>
<dbReference type="Proteomes" id="UP000076858">
    <property type="component" value="Unassembled WGS sequence"/>
</dbReference>
<dbReference type="EC" id="2.7.7.49" evidence="1"/>
<dbReference type="SUPFAM" id="SSF56672">
    <property type="entry name" value="DNA/RNA polymerases"/>
    <property type="match status" value="1"/>
</dbReference>
<dbReference type="Pfam" id="PF00078">
    <property type="entry name" value="RVT_1"/>
    <property type="match status" value="1"/>
</dbReference>
<dbReference type="GO" id="GO:0015074">
    <property type="term" value="P:DNA integration"/>
    <property type="evidence" value="ECO:0007669"/>
    <property type="project" value="InterPro"/>
</dbReference>
<evidence type="ECO:0000256" key="2">
    <source>
        <dbReference type="SAM" id="MobiDB-lite"/>
    </source>
</evidence>
<dbReference type="FunFam" id="3.30.420.10:FF:000032">
    <property type="entry name" value="Retrovirus-related Pol polyprotein from transposon 297-like Protein"/>
    <property type="match status" value="1"/>
</dbReference>
<evidence type="ECO:0000313" key="4">
    <source>
        <dbReference type="EMBL" id="KZS03652.1"/>
    </source>
</evidence>
<dbReference type="InterPro" id="IPR001584">
    <property type="entry name" value="Integrase_cat-core"/>
</dbReference>
<evidence type="ECO:0000259" key="3">
    <source>
        <dbReference type="PROSITE" id="PS50994"/>
    </source>
</evidence>
<dbReference type="Pfam" id="PF00665">
    <property type="entry name" value="rve"/>
    <property type="match status" value="1"/>
</dbReference>
<dbReference type="InterPro" id="IPR043128">
    <property type="entry name" value="Rev_trsase/Diguanyl_cyclase"/>
</dbReference>
<evidence type="ECO:0000256" key="1">
    <source>
        <dbReference type="ARBA" id="ARBA00012493"/>
    </source>
</evidence>
<dbReference type="SUPFAM" id="SSF53098">
    <property type="entry name" value="Ribonuclease H-like"/>
    <property type="match status" value="1"/>
</dbReference>
<dbReference type="OrthoDB" id="6382339at2759"/>
<keyword evidence="5" id="KW-1185">Reference proteome</keyword>
<dbReference type="Gene3D" id="3.30.420.10">
    <property type="entry name" value="Ribonuclease H-like superfamily/Ribonuclease H"/>
    <property type="match status" value="1"/>
</dbReference>
<dbReference type="InterPro" id="IPR050951">
    <property type="entry name" value="Retrovirus_Pol_polyprotein"/>
</dbReference>
<reference evidence="4 5" key="1">
    <citation type="submission" date="2016-03" db="EMBL/GenBank/DDBJ databases">
        <title>EvidentialGene: Evidence-directed Construction of Genes on Genomes.</title>
        <authorList>
            <person name="Gilbert D.G."/>
            <person name="Choi J.-H."/>
            <person name="Mockaitis K."/>
            <person name="Colbourne J."/>
            <person name="Pfrender M."/>
        </authorList>
    </citation>
    <scope>NUCLEOTIDE SEQUENCE [LARGE SCALE GENOMIC DNA]</scope>
    <source>
        <strain evidence="4 5">Xinb3</strain>
        <tissue evidence="4">Complete organism</tissue>
    </source>
</reference>
<dbReference type="PANTHER" id="PTHR37984">
    <property type="entry name" value="PROTEIN CBG26694"/>
    <property type="match status" value="1"/>
</dbReference>
<dbReference type="InterPro" id="IPR036397">
    <property type="entry name" value="RNaseH_sf"/>
</dbReference>
<dbReference type="GO" id="GO:0042575">
    <property type="term" value="C:DNA polymerase complex"/>
    <property type="evidence" value="ECO:0007669"/>
    <property type="project" value="UniProtKB-ARBA"/>
</dbReference>
<dbReference type="GO" id="GO:0003964">
    <property type="term" value="F:RNA-directed DNA polymerase activity"/>
    <property type="evidence" value="ECO:0007669"/>
    <property type="project" value="UniProtKB-EC"/>
</dbReference>
<sequence length="1141" mass="129620">MAWLLFELLPEDEKLKFFIVETQELDIAVGSSSFEENREVRSTVSHTWLALDKKTLLYPPATCKVANKSPVDWGESPYRRFTYPEEGWLEYNVTFIYNEQKPRKYSSKLNKELQALKALLKNRPFLNYLDSDANASLGRGQRDKKKKKKVHNKENQPTKKGLKGKSMKTKKNVPTSVAADDTSSFASVSSNLGVAANNISAEAGDLFSGAPTNYRAPIEAVNQLTSTSTARIHSTITLNNALFVFPLGPSSLQALGDSQIAINITDSYQNQHSYDSSFYEQQQYDYQGLSHSSFEEKIGRPLIQAFHSILEEILQSAISIKSLENCDYHDRAVGHTFRLPFDSVVKLIAADTALKEQQTAICYLANAYKSASGVSKFLNSIYKHLITNETSQGLKWSPKACKDDDRPVLGGMINIMAVFGVYLDDSIVFSKSKEEHLVNLGRIFNLLEEADLKLDLSKCKFMCESVQYLGHVISTSGIAPDPEKITLVKYYKRPTTIVEIQSFLGLASYYRRFIKNFADIAHPLIELTKKKKDRDNHNKKVKKILREQDAGDATFTWGEAEQKAFETRYFFPPSKKRRKFIQEQTVVPYSLRKSIIKEYQASLLARHLAFLRTYLRIRDKYYWPHMLGDIKDYCKSCEACALQRRVVTRAFFHPLEIAKAPFEVIGMDFLGPIKLESSKGNKYVLVMTDAFSKWTEIVALPDQTAETTCRALMDKIVSYHGPPKIIITDRGTNFTSQLFNSLCQELRTKHKTTTAYHPQSNGMTERFNKTVVDMVRTYIANGFEKWEEVLVPMASAYRNSVQSSTMESPYFLITARDPNMVVDRFLRPEPESITPRDYKSQTMQRLREGFALARENLLEARRQQKIQYDKRAKEENFEVEPLATPLLVEVHTYGSFDSTDSQNTTERKIPASLAEEIKQAAHYQYTRDLALDQVNRLANEIRRLQSTQLQLPSCSRLTVYGAHVEVARCAPFNVSFGAERTKCGYQPRFMNFTIAHNGWQLVPFISNLYPCYWPEPNYVNFNGKTHIYADGGWVPVITTLPTNGRRLVGLSKYEADNSLQNFLQMNPARQNGPLSHASVIADILASIHEHYAEDNYRQLLTSNVLIHHGDAPNIDFVAKIGGWAKNFGAVSGFGALSVWAV</sequence>
<feature type="region of interest" description="Disordered" evidence="2">
    <location>
        <begin position="136"/>
        <end position="176"/>
    </location>
</feature>
<feature type="compositionally biased region" description="Basic residues" evidence="2">
    <location>
        <begin position="160"/>
        <end position="171"/>
    </location>
</feature>
<feature type="compositionally biased region" description="Basic residues" evidence="2">
    <location>
        <begin position="142"/>
        <end position="151"/>
    </location>
</feature>
<comment type="caution">
    <text evidence="4">The sequence shown here is derived from an EMBL/GenBank/DDBJ whole genome shotgun (WGS) entry which is preliminary data.</text>
</comment>
<dbReference type="AlphaFoldDB" id="A0A164KYX0"/>
<dbReference type="PANTHER" id="PTHR37984:SF5">
    <property type="entry name" value="PROTEIN NYNRIN-LIKE"/>
    <property type="match status" value="1"/>
</dbReference>
<evidence type="ECO:0000313" key="5">
    <source>
        <dbReference type="Proteomes" id="UP000076858"/>
    </source>
</evidence>
<organism evidence="4 5">
    <name type="scientific">Daphnia magna</name>
    <dbReference type="NCBI Taxonomy" id="35525"/>
    <lineage>
        <taxon>Eukaryota</taxon>
        <taxon>Metazoa</taxon>
        <taxon>Ecdysozoa</taxon>
        <taxon>Arthropoda</taxon>
        <taxon>Crustacea</taxon>
        <taxon>Branchiopoda</taxon>
        <taxon>Diplostraca</taxon>
        <taxon>Cladocera</taxon>
        <taxon>Anomopoda</taxon>
        <taxon>Daphniidae</taxon>
        <taxon>Daphnia</taxon>
    </lineage>
</organism>
<dbReference type="PROSITE" id="PS50994">
    <property type="entry name" value="INTEGRASE"/>
    <property type="match status" value="1"/>
</dbReference>
<dbReference type="InterPro" id="IPR012337">
    <property type="entry name" value="RNaseH-like_sf"/>
</dbReference>
<feature type="domain" description="Integrase catalytic" evidence="3">
    <location>
        <begin position="657"/>
        <end position="817"/>
    </location>
</feature>
<dbReference type="FunFam" id="1.10.340.70:FF:000001">
    <property type="entry name" value="Retrovirus-related Pol polyprotein from transposon gypsy-like Protein"/>
    <property type="match status" value="1"/>
</dbReference>
<dbReference type="Pfam" id="PF17921">
    <property type="entry name" value="Integrase_H2C2"/>
    <property type="match status" value="1"/>
</dbReference>
<dbReference type="InterPro" id="IPR043502">
    <property type="entry name" value="DNA/RNA_pol_sf"/>
</dbReference>